<dbReference type="PROSITE" id="PS51819">
    <property type="entry name" value="VOC"/>
    <property type="match status" value="1"/>
</dbReference>
<dbReference type="Pfam" id="PF00903">
    <property type="entry name" value="Glyoxalase"/>
    <property type="match status" value="1"/>
</dbReference>
<gene>
    <name evidence="2" type="ORF">EMPG_16939</name>
</gene>
<dbReference type="Gene3D" id="3.10.180.10">
    <property type="entry name" value="2,3-Dihydroxybiphenyl 1,2-Dioxygenase, domain 1"/>
    <property type="match status" value="1"/>
</dbReference>
<name>A0A0H1BED2_9EURO</name>
<accession>A0A0H1BED2</accession>
<dbReference type="SUPFAM" id="SSF54593">
    <property type="entry name" value="Glyoxalase/Bleomycin resistance protein/Dihydroxybiphenyl dioxygenase"/>
    <property type="match status" value="1"/>
</dbReference>
<reference evidence="3" key="1">
    <citation type="journal article" date="2015" name="PLoS Genet.">
        <title>The dynamic genome and transcriptome of the human fungal pathogen Blastomyces and close relative Emmonsia.</title>
        <authorList>
            <person name="Munoz J.F."/>
            <person name="Gauthier G.M."/>
            <person name="Desjardins C.A."/>
            <person name="Gallo J.E."/>
            <person name="Holder J."/>
            <person name="Sullivan T.D."/>
            <person name="Marty A.J."/>
            <person name="Carmen J.C."/>
            <person name="Chen Z."/>
            <person name="Ding L."/>
            <person name="Gujja S."/>
            <person name="Magrini V."/>
            <person name="Misas E."/>
            <person name="Mitreva M."/>
            <person name="Priest M."/>
            <person name="Saif S."/>
            <person name="Whiston E.A."/>
            <person name="Young S."/>
            <person name="Zeng Q."/>
            <person name="Goldman W.E."/>
            <person name="Mardis E.R."/>
            <person name="Taylor J.W."/>
            <person name="McEwen J.G."/>
            <person name="Clay O.K."/>
            <person name="Klein B.S."/>
            <person name="Cuomo C.A."/>
        </authorList>
    </citation>
    <scope>NUCLEOTIDE SEQUENCE [LARGE SCALE GENOMIC DNA]</scope>
    <source>
        <strain evidence="3">UAMH 139</strain>
    </source>
</reference>
<evidence type="ECO:0000313" key="3">
    <source>
        <dbReference type="Proteomes" id="UP000053573"/>
    </source>
</evidence>
<dbReference type="InterPro" id="IPR037523">
    <property type="entry name" value="VOC_core"/>
</dbReference>
<dbReference type="Proteomes" id="UP000053573">
    <property type="component" value="Unassembled WGS sequence"/>
</dbReference>
<protein>
    <recommendedName>
        <fullName evidence="1">VOC domain-containing protein</fullName>
    </recommendedName>
</protein>
<dbReference type="STRING" id="2060906.A0A0H1BED2"/>
<evidence type="ECO:0000259" key="1">
    <source>
        <dbReference type="PROSITE" id="PS51819"/>
    </source>
</evidence>
<dbReference type="InterPro" id="IPR029068">
    <property type="entry name" value="Glyas_Bleomycin-R_OHBP_Dase"/>
</dbReference>
<keyword evidence="3" id="KW-1185">Reference proteome</keyword>
<evidence type="ECO:0000313" key="2">
    <source>
        <dbReference type="EMBL" id="KLJ07581.1"/>
    </source>
</evidence>
<comment type="caution">
    <text evidence="2">The sequence shown here is derived from an EMBL/GenBank/DDBJ whole genome shotgun (WGS) entry which is preliminary data.</text>
</comment>
<proteinExistence type="predicted"/>
<sequence length="145" mass="16234">MASSIVKSAWKIIPMFPSRNVSHTVEFYTQKLGFELGSVKPEESDGDDASSELYFCSVFIGRKAEANLYFSLAKAEEFKPAQALIALGTTELDEYYAHLKGRGDVEIADELEDTAWGWRWFTIKDNDGNSLTFFKFLEGGNPGVE</sequence>
<feature type="domain" description="VOC" evidence="1">
    <location>
        <begin position="9"/>
        <end position="136"/>
    </location>
</feature>
<organism evidence="2 3">
    <name type="scientific">Blastomyces silverae</name>
    <dbReference type="NCBI Taxonomy" id="2060906"/>
    <lineage>
        <taxon>Eukaryota</taxon>
        <taxon>Fungi</taxon>
        <taxon>Dikarya</taxon>
        <taxon>Ascomycota</taxon>
        <taxon>Pezizomycotina</taxon>
        <taxon>Eurotiomycetes</taxon>
        <taxon>Eurotiomycetidae</taxon>
        <taxon>Onygenales</taxon>
        <taxon>Ajellomycetaceae</taxon>
        <taxon>Blastomyces</taxon>
    </lineage>
</organism>
<dbReference type="EMBL" id="LDEV01002797">
    <property type="protein sequence ID" value="KLJ07581.1"/>
    <property type="molecule type" value="Genomic_DNA"/>
</dbReference>
<dbReference type="OrthoDB" id="1077582at2759"/>
<dbReference type="AlphaFoldDB" id="A0A0H1BED2"/>
<dbReference type="InterPro" id="IPR004360">
    <property type="entry name" value="Glyas_Fos-R_dOase_dom"/>
</dbReference>